<comment type="caution">
    <text evidence="2">The sequence shown here is derived from an EMBL/GenBank/DDBJ whole genome shotgun (WGS) entry which is preliminary data.</text>
</comment>
<evidence type="ECO:0000313" key="3">
    <source>
        <dbReference type="Proteomes" id="UP000324222"/>
    </source>
</evidence>
<reference evidence="2 3" key="1">
    <citation type="submission" date="2019-05" db="EMBL/GenBank/DDBJ databases">
        <title>Another draft genome of Portunus trituberculatus and its Hox gene families provides insights of decapod evolution.</title>
        <authorList>
            <person name="Jeong J.-H."/>
            <person name="Song I."/>
            <person name="Kim S."/>
            <person name="Choi T."/>
            <person name="Kim D."/>
            <person name="Ryu S."/>
            <person name="Kim W."/>
        </authorList>
    </citation>
    <scope>NUCLEOTIDE SEQUENCE [LARGE SCALE GENOMIC DNA]</scope>
    <source>
        <tissue evidence="2">Muscle</tissue>
    </source>
</reference>
<feature type="compositionally biased region" description="Basic residues" evidence="1">
    <location>
        <begin position="57"/>
        <end position="66"/>
    </location>
</feature>
<keyword evidence="3" id="KW-1185">Reference proteome</keyword>
<evidence type="ECO:0000313" key="2">
    <source>
        <dbReference type="EMBL" id="MPC79386.1"/>
    </source>
</evidence>
<gene>
    <name evidence="2" type="ORF">E2C01_073912</name>
</gene>
<proteinExistence type="predicted"/>
<dbReference type="AlphaFoldDB" id="A0A5B7IBU9"/>
<protein>
    <submittedName>
        <fullName evidence="2">Uncharacterized protein</fullName>
    </submittedName>
</protein>
<accession>A0A5B7IBU9</accession>
<feature type="compositionally biased region" description="Basic and acidic residues" evidence="1">
    <location>
        <begin position="14"/>
        <end position="42"/>
    </location>
</feature>
<name>A0A5B7IBU9_PORTR</name>
<dbReference type="Proteomes" id="UP000324222">
    <property type="component" value="Unassembled WGS sequence"/>
</dbReference>
<dbReference type="EMBL" id="VSRR010050986">
    <property type="protein sequence ID" value="MPC79386.1"/>
    <property type="molecule type" value="Genomic_DNA"/>
</dbReference>
<organism evidence="2 3">
    <name type="scientific">Portunus trituberculatus</name>
    <name type="common">Swimming crab</name>
    <name type="synonym">Neptunus trituberculatus</name>
    <dbReference type="NCBI Taxonomy" id="210409"/>
    <lineage>
        <taxon>Eukaryota</taxon>
        <taxon>Metazoa</taxon>
        <taxon>Ecdysozoa</taxon>
        <taxon>Arthropoda</taxon>
        <taxon>Crustacea</taxon>
        <taxon>Multicrustacea</taxon>
        <taxon>Malacostraca</taxon>
        <taxon>Eumalacostraca</taxon>
        <taxon>Eucarida</taxon>
        <taxon>Decapoda</taxon>
        <taxon>Pleocyemata</taxon>
        <taxon>Brachyura</taxon>
        <taxon>Eubrachyura</taxon>
        <taxon>Portunoidea</taxon>
        <taxon>Portunidae</taxon>
        <taxon>Portuninae</taxon>
        <taxon>Portunus</taxon>
    </lineage>
</organism>
<feature type="compositionally biased region" description="Gly residues" evidence="1">
    <location>
        <begin position="1"/>
        <end position="13"/>
    </location>
</feature>
<sequence length="91" mass="10111">MWKAAGRGGAGRGGTERDRSESFGGRGEDTKPVLRKNDKTQEASRNVEIFGIETPRKWRNRGRRNKSQCTSDSEEEEARASVLSCPLDSLV</sequence>
<feature type="region of interest" description="Disordered" evidence="1">
    <location>
        <begin position="1"/>
        <end position="91"/>
    </location>
</feature>
<evidence type="ECO:0000256" key="1">
    <source>
        <dbReference type="SAM" id="MobiDB-lite"/>
    </source>
</evidence>